<comment type="caution">
    <text evidence="2">The sequence shown here is derived from an EMBL/GenBank/DDBJ whole genome shotgun (WGS) entry which is preliminary data.</text>
</comment>
<organism evidence="2 3">
    <name type="scientific">Blattamonas nauphoetae</name>
    <dbReference type="NCBI Taxonomy" id="2049346"/>
    <lineage>
        <taxon>Eukaryota</taxon>
        <taxon>Metamonada</taxon>
        <taxon>Preaxostyla</taxon>
        <taxon>Oxymonadida</taxon>
        <taxon>Blattamonas</taxon>
    </lineage>
</organism>
<evidence type="ECO:0000256" key="1">
    <source>
        <dbReference type="SAM" id="MobiDB-lite"/>
    </source>
</evidence>
<dbReference type="Proteomes" id="UP001281761">
    <property type="component" value="Unassembled WGS sequence"/>
</dbReference>
<protein>
    <submittedName>
        <fullName evidence="2">Uncharacterized protein</fullName>
    </submittedName>
</protein>
<accession>A0ABQ9XCZ5</accession>
<feature type="region of interest" description="Disordered" evidence="1">
    <location>
        <begin position="774"/>
        <end position="794"/>
    </location>
</feature>
<dbReference type="EMBL" id="JARBJD010000137">
    <property type="protein sequence ID" value="KAK2950363.1"/>
    <property type="molecule type" value="Genomic_DNA"/>
</dbReference>
<evidence type="ECO:0000313" key="3">
    <source>
        <dbReference type="Proteomes" id="UP001281761"/>
    </source>
</evidence>
<proteinExistence type="predicted"/>
<gene>
    <name evidence="2" type="ORF">BLNAU_14698</name>
</gene>
<sequence length="794" mass="83958">MNEVAVLSRWLRFSDVPCEPVRVTSASCKKEGTDKVVVFVNGSGFVSGEFYTVSISGHPIGSPSTPPSSLHNTSFAVIASSSKKATSSPLQLHPSEGSQLKFSYSYTIVGITNGTEDGVIEGGQFDTHSQPSLISISCKLKEGDAKTAEVSISGSNIPDGLYNLVLQNTVSSKETELPMKIVDSTGRLEVEIFSSPDMEYGVEYEVVSLSSSLVTVVLPTDADDRLMKVPGVPARIRSVSSVLAEDLKTHVSVVICGENLPIGTTLTVKVKEVDPSSGSPTGSESTLPDATIASTIESEPIVIQLYEATNPILEYGKTYELTSLTISETTSFILDESVRLSVPCEPVRITSASCTIDNPDLTVVSVEGSGFMLGEFYTVSVSGHPIGSPSTPSSSLHNTSVVVVASSSKTATSSALQLHPSEGSELKFSYSYAIVGMTNGSVEGIIHSVGFETQDDIKRDEALITKIEVVPASSLNTSIMIEVSGTNLPFETIGKLTLNDSFSFDVSFSSSTFGRSAVIELGVSGSLGFGSEYEITSLEDSNTQPIRIPTTTITTPPKPSKLSLYVCGKEEVSGPEMSGADPETCNGMKSAWNTATSLGILDTTMRIVDSADLSSPLIVTPRVTFSLTSFTTEPATIRASSPSSQQSSVLVSVEEGGLCRLTLLTITSDLSVSTFRLVSASKGTVVIRFCSISGTRQSESNSDVDSIYGWSSGLIELIETETELNGVTMKEIEVGGIWMKGGKLKVTAGVFSQNGPSIADFPSARQNIHCEGEGTISIDQKSTDERMSQAPSDT</sequence>
<name>A0ABQ9XCZ5_9EUKA</name>
<reference evidence="2 3" key="1">
    <citation type="journal article" date="2022" name="bioRxiv">
        <title>Genomics of Preaxostyla Flagellates Illuminates Evolutionary Transitions and the Path Towards Mitochondrial Loss.</title>
        <authorList>
            <person name="Novak L.V.F."/>
            <person name="Treitli S.C."/>
            <person name="Pyrih J."/>
            <person name="Halakuc P."/>
            <person name="Pipaliya S.V."/>
            <person name="Vacek V."/>
            <person name="Brzon O."/>
            <person name="Soukal P."/>
            <person name="Eme L."/>
            <person name="Dacks J.B."/>
            <person name="Karnkowska A."/>
            <person name="Elias M."/>
            <person name="Hampl V."/>
        </authorList>
    </citation>
    <scope>NUCLEOTIDE SEQUENCE [LARGE SCALE GENOMIC DNA]</scope>
    <source>
        <strain evidence="2">NAU3</strain>
        <tissue evidence="2">Gut</tissue>
    </source>
</reference>
<keyword evidence="3" id="KW-1185">Reference proteome</keyword>
<evidence type="ECO:0000313" key="2">
    <source>
        <dbReference type="EMBL" id="KAK2950363.1"/>
    </source>
</evidence>